<dbReference type="InterPro" id="IPR017441">
    <property type="entry name" value="Protein_kinase_ATP_BS"/>
</dbReference>
<proteinExistence type="inferred from homology"/>
<dbReference type="PANTHER" id="PTHR44899">
    <property type="entry name" value="CAMK FAMILY PROTEIN KINASE"/>
    <property type="match status" value="1"/>
</dbReference>
<dbReference type="InterPro" id="IPR011009">
    <property type="entry name" value="Kinase-like_dom_sf"/>
</dbReference>
<dbReference type="SMART" id="SM00220">
    <property type="entry name" value="S_TKc"/>
    <property type="match status" value="1"/>
</dbReference>
<evidence type="ECO:0000259" key="11">
    <source>
        <dbReference type="PROSITE" id="PS50011"/>
    </source>
</evidence>
<keyword evidence="6 9" id="KW-0067">ATP-binding</keyword>
<dbReference type="PROSITE" id="PS00108">
    <property type="entry name" value="PROTEIN_KINASE_ST"/>
    <property type="match status" value="1"/>
</dbReference>
<evidence type="ECO:0000256" key="6">
    <source>
        <dbReference type="ARBA" id="ARBA00022840"/>
    </source>
</evidence>
<keyword evidence="5" id="KW-0418">Kinase</keyword>
<reference evidence="12" key="1">
    <citation type="submission" date="2023-10" db="EMBL/GenBank/DDBJ databases">
        <authorList>
            <person name="Chen Y."/>
            <person name="Shah S."/>
            <person name="Dougan E. K."/>
            <person name="Thang M."/>
            <person name="Chan C."/>
        </authorList>
    </citation>
    <scope>NUCLEOTIDE SEQUENCE [LARGE SCALE GENOMIC DNA]</scope>
</reference>
<organism evidence="12 13">
    <name type="scientific">Prorocentrum cordatum</name>
    <dbReference type="NCBI Taxonomy" id="2364126"/>
    <lineage>
        <taxon>Eukaryota</taxon>
        <taxon>Sar</taxon>
        <taxon>Alveolata</taxon>
        <taxon>Dinophyceae</taxon>
        <taxon>Prorocentrales</taxon>
        <taxon>Prorocentraceae</taxon>
        <taxon>Prorocentrum</taxon>
    </lineage>
</organism>
<dbReference type="PROSITE" id="PS50011">
    <property type="entry name" value="PROTEIN_KINASE_DOM"/>
    <property type="match status" value="1"/>
</dbReference>
<dbReference type="Gene3D" id="1.10.510.10">
    <property type="entry name" value="Transferase(Phosphotransferase) domain 1"/>
    <property type="match status" value="1"/>
</dbReference>
<keyword evidence="13" id="KW-1185">Reference proteome</keyword>
<gene>
    <name evidence="12" type="ORF">PCOR1329_LOCUS44768</name>
</gene>
<comment type="caution">
    <text evidence="12">The sequence shown here is derived from an EMBL/GenBank/DDBJ whole genome shotgun (WGS) entry which is preliminary data.</text>
</comment>
<evidence type="ECO:0000256" key="8">
    <source>
        <dbReference type="ARBA" id="ARBA00048679"/>
    </source>
</evidence>
<comment type="similarity">
    <text evidence="10">Belongs to the protein kinase superfamily.</text>
</comment>
<dbReference type="PRINTS" id="PR00109">
    <property type="entry name" value="TYRKINASE"/>
</dbReference>
<dbReference type="Proteomes" id="UP001189429">
    <property type="component" value="Unassembled WGS sequence"/>
</dbReference>
<dbReference type="InterPro" id="IPR008271">
    <property type="entry name" value="Ser/Thr_kinase_AS"/>
</dbReference>
<dbReference type="EMBL" id="CAUYUJ010015382">
    <property type="protein sequence ID" value="CAK0853207.1"/>
    <property type="molecule type" value="Genomic_DNA"/>
</dbReference>
<name>A0ABN9U303_9DINO</name>
<dbReference type="Gene3D" id="3.30.200.20">
    <property type="entry name" value="Phosphorylase Kinase, domain 1"/>
    <property type="match status" value="1"/>
</dbReference>
<sequence length="284" mass="32170">MQNLCWTQEAATVPHGHEDDYEIVRPIGSGSFGQVFLVLHRWEQRQYVMKNIELKDTTKEGSEATELEVQLLRGIQHPNIVAYQDSFVNSLGHLCILMEYCEHGDIHSYLQAAKKAQKVPDEQHLLEWFVQITLALHALHTKKILHRDLKTQNIFLTGYRRENIFALKLGDFGIAKVLDSTTDLAKTQIGTPFYMSPELINNKPYSYKSDIWALGCVLYEIVNGQRAFDAQSLNGLALKIIKGNYTPITASCSPATRSLIKSTLGTKATHRPTLKEKGRFSTRP</sequence>
<protein>
    <recommendedName>
        <fullName evidence="1">non-specific serine/threonine protein kinase</fullName>
        <ecNumber evidence="1">2.7.11.1</ecNumber>
    </recommendedName>
</protein>
<evidence type="ECO:0000256" key="3">
    <source>
        <dbReference type="ARBA" id="ARBA00022679"/>
    </source>
</evidence>
<accession>A0ABN9U303</accession>
<dbReference type="SUPFAM" id="SSF56112">
    <property type="entry name" value="Protein kinase-like (PK-like)"/>
    <property type="match status" value="1"/>
</dbReference>
<evidence type="ECO:0000313" key="13">
    <source>
        <dbReference type="Proteomes" id="UP001189429"/>
    </source>
</evidence>
<comment type="catalytic activity">
    <reaction evidence="8">
        <text>L-seryl-[protein] + ATP = O-phospho-L-seryl-[protein] + ADP + H(+)</text>
        <dbReference type="Rhea" id="RHEA:17989"/>
        <dbReference type="Rhea" id="RHEA-COMP:9863"/>
        <dbReference type="Rhea" id="RHEA-COMP:11604"/>
        <dbReference type="ChEBI" id="CHEBI:15378"/>
        <dbReference type="ChEBI" id="CHEBI:29999"/>
        <dbReference type="ChEBI" id="CHEBI:30616"/>
        <dbReference type="ChEBI" id="CHEBI:83421"/>
        <dbReference type="ChEBI" id="CHEBI:456216"/>
        <dbReference type="EC" id="2.7.11.1"/>
    </reaction>
</comment>
<evidence type="ECO:0000256" key="10">
    <source>
        <dbReference type="RuleBase" id="RU000304"/>
    </source>
</evidence>
<keyword evidence="3" id="KW-0808">Transferase</keyword>
<dbReference type="EC" id="2.7.11.1" evidence="1"/>
<evidence type="ECO:0000256" key="9">
    <source>
        <dbReference type="PROSITE-ProRule" id="PRU10141"/>
    </source>
</evidence>
<dbReference type="PROSITE" id="PS00107">
    <property type="entry name" value="PROTEIN_KINASE_ATP"/>
    <property type="match status" value="1"/>
</dbReference>
<keyword evidence="4 9" id="KW-0547">Nucleotide-binding</keyword>
<feature type="domain" description="Protein kinase" evidence="11">
    <location>
        <begin position="21"/>
        <end position="284"/>
    </location>
</feature>
<evidence type="ECO:0000256" key="1">
    <source>
        <dbReference type="ARBA" id="ARBA00012513"/>
    </source>
</evidence>
<dbReference type="CDD" id="cd08215">
    <property type="entry name" value="STKc_Nek"/>
    <property type="match status" value="1"/>
</dbReference>
<feature type="binding site" evidence="9">
    <location>
        <position position="50"/>
    </location>
    <ligand>
        <name>ATP</name>
        <dbReference type="ChEBI" id="CHEBI:30616"/>
    </ligand>
</feature>
<dbReference type="PIRSF" id="PIRSF000654">
    <property type="entry name" value="Integrin-linked_kinase"/>
    <property type="match status" value="1"/>
</dbReference>
<evidence type="ECO:0000313" key="12">
    <source>
        <dbReference type="EMBL" id="CAK0853207.1"/>
    </source>
</evidence>
<dbReference type="Pfam" id="PF00069">
    <property type="entry name" value="Pkinase"/>
    <property type="match status" value="1"/>
</dbReference>
<dbReference type="InterPro" id="IPR051131">
    <property type="entry name" value="NEK_Ser/Thr_kinase_NIMA"/>
</dbReference>
<keyword evidence="2 10" id="KW-0723">Serine/threonine-protein kinase</keyword>
<dbReference type="InterPro" id="IPR001245">
    <property type="entry name" value="Ser-Thr/Tyr_kinase_cat_dom"/>
</dbReference>
<comment type="catalytic activity">
    <reaction evidence="7">
        <text>L-threonyl-[protein] + ATP = O-phospho-L-threonyl-[protein] + ADP + H(+)</text>
        <dbReference type="Rhea" id="RHEA:46608"/>
        <dbReference type="Rhea" id="RHEA-COMP:11060"/>
        <dbReference type="Rhea" id="RHEA-COMP:11605"/>
        <dbReference type="ChEBI" id="CHEBI:15378"/>
        <dbReference type="ChEBI" id="CHEBI:30013"/>
        <dbReference type="ChEBI" id="CHEBI:30616"/>
        <dbReference type="ChEBI" id="CHEBI:61977"/>
        <dbReference type="ChEBI" id="CHEBI:456216"/>
        <dbReference type="EC" id="2.7.11.1"/>
    </reaction>
</comment>
<evidence type="ECO:0000256" key="7">
    <source>
        <dbReference type="ARBA" id="ARBA00047899"/>
    </source>
</evidence>
<evidence type="ECO:0000256" key="4">
    <source>
        <dbReference type="ARBA" id="ARBA00022741"/>
    </source>
</evidence>
<evidence type="ECO:0000256" key="5">
    <source>
        <dbReference type="ARBA" id="ARBA00022777"/>
    </source>
</evidence>
<evidence type="ECO:0000256" key="2">
    <source>
        <dbReference type="ARBA" id="ARBA00022527"/>
    </source>
</evidence>
<dbReference type="InterPro" id="IPR000719">
    <property type="entry name" value="Prot_kinase_dom"/>
</dbReference>